<reference evidence="3 4" key="1">
    <citation type="submission" date="2019-01" db="EMBL/GenBank/DDBJ databases">
        <title>Coherence of Microcystis species and biogeography revealed through population genomics.</title>
        <authorList>
            <person name="Perez-Carrascal O.M."/>
            <person name="Terrat Y."/>
            <person name="Giani A."/>
            <person name="Fortin N."/>
            <person name="Tromas N."/>
            <person name="Shapiro B.J."/>
        </authorList>
    </citation>
    <scope>NUCLEOTIDE SEQUENCE [LARGE SCALE GENOMIC DNA]</scope>
    <source>
        <strain evidence="3">Mf_QC_C_20070823_S10D</strain>
    </source>
</reference>
<feature type="transmembrane region" description="Helical" evidence="1">
    <location>
        <begin position="21"/>
        <end position="44"/>
    </location>
</feature>
<keyword evidence="1" id="KW-0472">Membrane</keyword>
<name>A0A552KQB7_9CHRO</name>
<dbReference type="GO" id="GO:0008800">
    <property type="term" value="F:beta-lactamase activity"/>
    <property type="evidence" value="ECO:0007669"/>
    <property type="project" value="InterPro"/>
</dbReference>
<evidence type="ECO:0000313" key="3">
    <source>
        <dbReference type="EMBL" id="TRV10174.1"/>
    </source>
</evidence>
<dbReference type="InterPro" id="IPR012338">
    <property type="entry name" value="Beta-lactam/transpept-like"/>
</dbReference>
<sequence length="489" mass="56386">MERKRIKSIKVRTQSKTYHIQWSRFLPILISFFVTSAIALYLILNSSKNESCRITKLLLINGVPKSIGGKVDHNKTLCYEFQGIQGQQLQLTTNQKISLVFPSNKYQNLQGDYKTILSETGDYSLVIETQEDNLDYQINLIVSSQNTTNLPRKTPVNDLSLTPLTPQLPSQSNQLTYNVKQSPTFYQDQELQKIVDNIVSLARSRKLPIDKLSISLVDLNQSECCAYAAYQDSELRYPASIVKLFWLVVLYSQYYYQGIEPNQIPPEKLKVISKMIKDSDNESASIIVDDITQTKSSQKDLAPEKLNEWRRKRYALNDFFASYFVDSVNYPLNISQKTFPIPNLLEDPAGPDQQIRQLNGKSSPPRRNYLNTYSVARLLLEIEQEQAISPAYSQAIKQLIKRDLHPQAWKEKPFNPIQNFLGQSLPVNTQFYAKMGWTFNNRNDAAIIVSPDNKAHYILVVFGDEKKFYQDKEFFPILSRQVYNQMLKK</sequence>
<feature type="domain" description="Beta-lactamase class A catalytic" evidence="2">
    <location>
        <begin position="270"/>
        <end position="462"/>
    </location>
</feature>
<dbReference type="AlphaFoldDB" id="A0A552KQB7"/>
<dbReference type="PANTHER" id="PTHR35333:SF3">
    <property type="entry name" value="BETA-LACTAMASE-TYPE TRANSPEPTIDASE FOLD CONTAINING PROTEIN"/>
    <property type="match status" value="1"/>
</dbReference>
<accession>A0A552KQB7</accession>
<protein>
    <recommendedName>
        <fullName evidence="2">Beta-lactamase class A catalytic domain-containing protein</fullName>
    </recommendedName>
</protein>
<dbReference type="Gene3D" id="3.40.710.10">
    <property type="entry name" value="DD-peptidase/beta-lactamase superfamily"/>
    <property type="match status" value="1"/>
</dbReference>
<dbReference type="GO" id="GO:0046677">
    <property type="term" value="P:response to antibiotic"/>
    <property type="evidence" value="ECO:0007669"/>
    <property type="project" value="InterPro"/>
</dbReference>
<proteinExistence type="predicted"/>
<evidence type="ECO:0000256" key="1">
    <source>
        <dbReference type="SAM" id="Phobius"/>
    </source>
</evidence>
<evidence type="ECO:0000313" key="4">
    <source>
        <dbReference type="Proteomes" id="UP000315868"/>
    </source>
</evidence>
<organism evidence="3 4">
    <name type="scientific">Microcystis flos-aquae Mf_QC_C_20070823_S10D</name>
    <dbReference type="NCBI Taxonomy" id="2486236"/>
    <lineage>
        <taxon>Bacteria</taxon>
        <taxon>Bacillati</taxon>
        <taxon>Cyanobacteriota</taxon>
        <taxon>Cyanophyceae</taxon>
        <taxon>Oscillatoriophycideae</taxon>
        <taxon>Chroococcales</taxon>
        <taxon>Microcystaceae</taxon>
        <taxon>Microcystis</taxon>
    </lineage>
</organism>
<keyword evidence="1" id="KW-0812">Transmembrane</keyword>
<dbReference type="PANTHER" id="PTHR35333">
    <property type="entry name" value="BETA-LACTAMASE"/>
    <property type="match status" value="1"/>
</dbReference>
<dbReference type="InterPro" id="IPR045155">
    <property type="entry name" value="Beta-lactam_cat"/>
</dbReference>
<gene>
    <name evidence="3" type="ORF">EWV45_14295</name>
</gene>
<comment type="caution">
    <text evidence="3">The sequence shown here is derived from an EMBL/GenBank/DDBJ whole genome shotgun (WGS) entry which is preliminary data.</text>
</comment>
<dbReference type="SUPFAM" id="SSF56601">
    <property type="entry name" value="beta-lactamase/transpeptidase-like"/>
    <property type="match status" value="1"/>
</dbReference>
<dbReference type="EMBL" id="SFAM01000128">
    <property type="protein sequence ID" value="TRV10174.1"/>
    <property type="molecule type" value="Genomic_DNA"/>
</dbReference>
<keyword evidence="1" id="KW-1133">Transmembrane helix</keyword>
<dbReference type="Proteomes" id="UP000315868">
    <property type="component" value="Unassembled WGS sequence"/>
</dbReference>
<evidence type="ECO:0000259" key="2">
    <source>
        <dbReference type="Pfam" id="PF13354"/>
    </source>
</evidence>
<dbReference type="InterPro" id="IPR000871">
    <property type="entry name" value="Beta-lactam_class-A"/>
</dbReference>
<dbReference type="Pfam" id="PF13354">
    <property type="entry name" value="Beta-lactamase2"/>
    <property type="match status" value="1"/>
</dbReference>
<dbReference type="GO" id="GO:0030655">
    <property type="term" value="P:beta-lactam antibiotic catabolic process"/>
    <property type="evidence" value="ECO:0007669"/>
    <property type="project" value="InterPro"/>
</dbReference>